<dbReference type="PROSITE" id="PS50805">
    <property type="entry name" value="KRAB"/>
    <property type="match status" value="1"/>
</dbReference>
<evidence type="ECO:0000259" key="1">
    <source>
        <dbReference type="PROSITE" id="PS50805"/>
    </source>
</evidence>
<comment type="caution">
    <text evidence="2">The sequence shown here is derived from an EMBL/GenBank/DDBJ whole genome shotgun (WGS) entry which is preliminary data.</text>
</comment>
<dbReference type="SMART" id="SM00349">
    <property type="entry name" value="KRAB"/>
    <property type="match status" value="1"/>
</dbReference>
<dbReference type="Pfam" id="PF01352">
    <property type="entry name" value="KRAB"/>
    <property type="match status" value="1"/>
</dbReference>
<keyword evidence="3" id="KW-1185">Reference proteome</keyword>
<name>A0AAV7MYB0_PLEWA</name>
<sequence>MKNIKGKSQQCSDKVPTTFCDVAACFSEEEWKLLHHWQKELYKNVMKQIHQAFSSLGPLIATSVFSLSPKEKGDVCTKDLQDLEIHEVFAAEPEVLFTPKQNLKEADDTVEMENFGEPATDYCLSNAGTMLRMEEEFDPGSTDQYGAGGGQRGTAIRSGLTDIVSVGSLNIKIKEELYSVDPLDCEKQGSISRATRFPFHNFEESEQLGKFHCKEREESSICLNSGPEVITSAPSIGINEEGKTYAITIKDHRRREELATHEGDRSINQKRNARTYLKGGYRTARSKSTAKEIQANIAQTHACLVSECNLGTCAHDLDSLKHPASVVIEAALLKVFSNPPVKNKPAQPHLQMEKDEKSIHCYFQCGQLGPVCCRVKSMLVQAPRGLIGSSGSPAHQWHVQYQ</sequence>
<protein>
    <recommendedName>
        <fullName evidence="1">KRAB domain-containing protein</fullName>
    </recommendedName>
</protein>
<dbReference type="PANTHER" id="PTHR23232:SF152">
    <property type="entry name" value="ZINC FINGER PROTEIN 182"/>
    <property type="match status" value="1"/>
</dbReference>
<dbReference type="EMBL" id="JANPWB010000013">
    <property type="protein sequence ID" value="KAJ1108758.1"/>
    <property type="molecule type" value="Genomic_DNA"/>
</dbReference>
<organism evidence="2 3">
    <name type="scientific">Pleurodeles waltl</name>
    <name type="common">Iberian ribbed newt</name>
    <dbReference type="NCBI Taxonomy" id="8319"/>
    <lineage>
        <taxon>Eukaryota</taxon>
        <taxon>Metazoa</taxon>
        <taxon>Chordata</taxon>
        <taxon>Craniata</taxon>
        <taxon>Vertebrata</taxon>
        <taxon>Euteleostomi</taxon>
        <taxon>Amphibia</taxon>
        <taxon>Batrachia</taxon>
        <taxon>Caudata</taxon>
        <taxon>Salamandroidea</taxon>
        <taxon>Salamandridae</taxon>
        <taxon>Pleurodelinae</taxon>
        <taxon>Pleurodeles</taxon>
    </lineage>
</organism>
<dbReference type="InterPro" id="IPR001909">
    <property type="entry name" value="KRAB"/>
</dbReference>
<dbReference type="PANTHER" id="PTHR23232">
    <property type="entry name" value="KRAB DOMAIN C2H2 ZINC FINGER"/>
    <property type="match status" value="1"/>
</dbReference>
<dbReference type="CDD" id="cd07765">
    <property type="entry name" value="KRAB_A-box"/>
    <property type="match status" value="1"/>
</dbReference>
<evidence type="ECO:0000313" key="3">
    <source>
        <dbReference type="Proteomes" id="UP001066276"/>
    </source>
</evidence>
<proteinExistence type="predicted"/>
<dbReference type="GO" id="GO:0006355">
    <property type="term" value="P:regulation of DNA-templated transcription"/>
    <property type="evidence" value="ECO:0007669"/>
    <property type="project" value="InterPro"/>
</dbReference>
<dbReference type="SUPFAM" id="SSF109640">
    <property type="entry name" value="KRAB domain (Kruppel-associated box)"/>
    <property type="match status" value="1"/>
</dbReference>
<accession>A0AAV7MYB0</accession>
<evidence type="ECO:0000313" key="2">
    <source>
        <dbReference type="EMBL" id="KAJ1108758.1"/>
    </source>
</evidence>
<dbReference type="InterPro" id="IPR036051">
    <property type="entry name" value="KRAB_dom_sf"/>
</dbReference>
<dbReference type="InterPro" id="IPR050169">
    <property type="entry name" value="Krueppel_C2H2_ZnF"/>
</dbReference>
<dbReference type="Gene3D" id="6.10.140.140">
    <property type="match status" value="1"/>
</dbReference>
<feature type="domain" description="KRAB" evidence="1">
    <location>
        <begin position="17"/>
        <end position="118"/>
    </location>
</feature>
<dbReference type="Proteomes" id="UP001066276">
    <property type="component" value="Chromosome 9"/>
</dbReference>
<reference evidence="2" key="1">
    <citation type="journal article" date="2022" name="bioRxiv">
        <title>Sequencing and chromosome-scale assembly of the giantPleurodeles waltlgenome.</title>
        <authorList>
            <person name="Brown T."/>
            <person name="Elewa A."/>
            <person name="Iarovenko S."/>
            <person name="Subramanian E."/>
            <person name="Araus A.J."/>
            <person name="Petzold A."/>
            <person name="Susuki M."/>
            <person name="Suzuki K.-i.T."/>
            <person name="Hayashi T."/>
            <person name="Toyoda A."/>
            <person name="Oliveira C."/>
            <person name="Osipova E."/>
            <person name="Leigh N.D."/>
            <person name="Simon A."/>
            <person name="Yun M.H."/>
        </authorList>
    </citation>
    <scope>NUCLEOTIDE SEQUENCE</scope>
    <source>
        <strain evidence="2">20211129_DDA</strain>
        <tissue evidence="2">Liver</tissue>
    </source>
</reference>
<dbReference type="AlphaFoldDB" id="A0AAV7MYB0"/>
<gene>
    <name evidence="2" type="ORF">NDU88_006128</name>
</gene>